<accession>A0ACA9M9S9</accession>
<gene>
    <name evidence="1" type="ORF">SCALOS_LOCUS5798</name>
</gene>
<name>A0ACA9M9S9_9GLOM</name>
<keyword evidence="2" id="KW-1185">Reference proteome</keyword>
<protein>
    <submittedName>
        <fullName evidence="1">10043_t:CDS:1</fullName>
    </submittedName>
</protein>
<reference evidence="1" key="1">
    <citation type="submission" date="2021-06" db="EMBL/GenBank/DDBJ databases">
        <authorList>
            <person name="Kallberg Y."/>
            <person name="Tangrot J."/>
            <person name="Rosling A."/>
        </authorList>
    </citation>
    <scope>NUCLEOTIDE SEQUENCE</scope>
    <source>
        <strain evidence="1">AU212A</strain>
    </source>
</reference>
<organism evidence="1 2">
    <name type="scientific">Scutellospora calospora</name>
    <dbReference type="NCBI Taxonomy" id="85575"/>
    <lineage>
        <taxon>Eukaryota</taxon>
        <taxon>Fungi</taxon>
        <taxon>Fungi incertae sedis</taxon>
        <taxon>Mucoromycota</taxon>
        <taxon>Glomeromycotina</taxon>
        <taxon>Glomeromycetes</taxon>
        <taxon>Diversisporales</taxon>
        <taxon>Gigasporaceae</taxon>
        <taxon>Scutellospora</taxon>
    </lineage>
</organism>
<evidence type="ECO:0000313" key="1">
    <source>
        <dbReference type="EMBL" id="CAG8569403.1"/>
    </source>
</evidence>
<dbReference type="EMBL" id="CAJVPM010010019">
    <property type="protein sequence ID" value="CAG8569403.1"/>
    <property type="molecule type" value="Genomic_DNA"/>
</dbReference>
<evidence type="ECO:0000313" key="2">
    <source>
        <dbReference type="Proteomes" id="UP000789860"/>
    </source>
</evidence>
<proteinExistence type="predicted"/>
<feature type="non-terminal residue" evidence="1">
    <location>
        <position position="1"/>
    </location>
</feature>
<dbReference type="Proteomes" id="UP000789860">
    <property type="component" value="Unassembled WGS sequence"/>
</dbReference>
<sequence>NFSIAEIASNLIPRINMRNIFPPIHNKPEELIPTFSTNTTRKPRRSMNSFLIFRKNIHEEIKRIGVGCNMRVISRIAGVLWRNASLDEKQFYEDLSQLCNDIHNQRYNSTIKHQAEIRKRPLACKYNPYEVITVSSQMMREPEPVIDLCPRPNSLQLFDQNPVNLFNLTEENLSHSYFTFRGDPQ</sequence>
<comment type="caution">
    <text evidence="1">The sequence shown here is derived from an EMBL/GenBank/DDBJ whole genome shotgun (WGS) entry which is preliminary data.</text>
</comment>